<dbReference type="Proteomes" id="UP000004508">
    <property type="component" value="Unassembled WGS sequence"/>
</dbReference>
<dbReference type="STRING" id="485913.Krac_3641"/>
<dbReference type="OrthoDB" id="9798687at2"/>
<keyword evidence="2 5" id="KW-0378">Hydrolase</keyword>
<keyword evidence="3" id="KW-0326">Glycosidase</keyword>
<keyword evidence="6" id="KW-1185">Reference proteome</keyword>
<dbReference type="GO" id="GO:0006487">
    <property type="term" value="P:protein N-linked glycosylation"/>
    <property type="evidence" value="ECO:0007669"/>
    <property type="project" value="TreeGrafter"/>
</dbReference>
<dbReference type="AlphaFoldDB" id="D6U2C3"/>
<evidence type="ECO:0000256" key="2">
    <source>
        <dbReference type="ARBA" id="ARBA00022801"/>
    </source>
</evidence>
<reference evidence="5 6" key="1">
    <citation type="journal article" date="2011" name="Stand. Genomic Sci.">
        <title>Non-contiguous finished genome sequence and contextual data of the filamentous soil bacterium Ktedonobacter racemifer type strain (SOSP1-21).</title>
        <authorList>
            <person name="Chang Y.J."/>
            <person name="Land M."/>
            <person name="Hauser L."/>
            <person name="Chertkov O."/>
            <person name="Del Rio T.G."/>
            <person name="Nolan M."/>
            <person name="Copeland A."/>
            <person name="Tice H."/>
            <person name="Cheng J.F."/>
            <person name="Lucas S."/>
            <person name="Han C."/>
            <person name="Goodwin L."/>
            <person name="Pitluck S."/>
            <person name="Ivanova N."/>
            <person name="Ovchinikova G."/>
            <person name="Pati A."/>
            <person name="Chen A."/>
            <person name="Palaniappan K."/>
            <person name="Mavromatis K."/>
            <person name="Liolios K."/>
            <person name="Brettin T."/>
            <person name="Fiebig A."/>
            <person name="Rohde M."/>
            <person name="Abt B."/>
            <person name="Goker M."/>
            <person name="Detter J.C."/>
            <person name="Woyke T."/>
            <person name="Bristow J."/>
            <person name="Eisen J.A."/>
            <person name="Markowitz V."/>
            <person name="Hugenholtz P."/>
            <person name="Kyrpides N.C."/>
            <person name="Klenk H.P."/>
            <person name="Lapidus A."/>
        </authorList>
    </citation>
    <scope>NUCLEOTIDE SEQUENCE [LARGE SCALE GENOMIC DNA]</scope>
    <source>
        <strain evidence="6">DSM 44963</strain>
    </source>
</reference>
<comment type="similarity">
    <text evidence="1">Belongs to the glycosyl hydrolase 63 family.</text>
</comment>
<sequence>MQSHRRHPFLARLCLLVLLLYLLPLSPALSRPTRLADGGNPYHYTLEQLQAALPQPVLDKHPQWITMYWDAWQILTKHILAGTPQNGFVSYYIDPAFNGDIFLWDTVFMSMFARYGRDLFPVTASFDNFYRKQDANGFIARQFKGISGLPYQGKNDPNSINPPILSWGEWEYYQLSGDSSRLKTVLPRLVKFYTWVKTHRTNSDGLYWNTGVGSGMDNSPEHTVCDTCFEPGQDWIDMSAQQALNALSISRIAQAVGNAQLASQFQQEYAHLKNLINQRMWSKQDGIYYPIKDGQQRPVKTIGSFWPLLAQLADINQVSRLIKEHLLNPNEFYREHPFASLAAADPHYNSSTGNYWNGGVWAPTNYMVEQGLKLYGEEDAAYQAALQDIDNVYRVYQRTGTLWENYAPDSASPGDPARPNFVGWSGNFAISELLEDVIGLRVDAPAHTINWRLNLTERNGITNLHFGQNVVSLVAEQRQNASDPPHLTVQALQPFTLKLSLPGGKTFTQTFAAGKWRWTPDSKELKDS</sequence>
<dbReference type="GO" id="GO:0004573">
    <property type="term" value="F:Glc3Man9GlcNAc2 oligosaccharide glucosidase activity"/>
    <property type="evidence" value="ECO:0007669"/>
    <property type="project" value="InterPro"/>
</dbReference>
<comment type="caution">
    <text evidence="5">The sequence shown here is derived from an EMBL/GenBank/DDBJ whole genome shotgun (WGS) entry which is preliminary data.</text>
</comment>
<dbReference type="PANTHER" id="PTHR10412:SF11">
    <property type="entry name" value="MANNOSYL-OLIGOSACCHARIDE GLUCOSIDASE"/>
    <property type="match status" value="1"/>
</dbReference>
<evidence type="ECO:0000256" key="1">
    <source>
        <dbReference type="ARBA" id="ARBA00010833"/>
    </source>
</evidence>
<proteinExistence type="inferred from homology"/>
<dbReference type="Gene3D" id="1.50.10.10">
    <property type="match status" value="1"/>
</dbReference>
<name>D6U2C3_KTERA</name>
<dbReference type="GO" id="GO:0009311">
    <property type="term" value="P:oligosaccharide metabolic process"/>
    <property type="evidence" value="ECO:0007669"/>
    <property type="project" value="InterPro"/>
</dbReference>
<dbReference type="InterPro" id="IPR012341">
    <property type="entry name" value="6hp_glycosidase-like_sf"/>
</dbReference>
<evidence type="ECO:0000313" key="5">
    <source>
        <dbReference type="EMBL" id="EFH82791.1"/>
    </source>
</evidence>
<organism evidence="5 6">
    <name type="scientific">Ktedonobacter racemifer DSM 44963</name>
    <dbReference type="NCBI Taxonomy" id="485913"/>
    <lineage>
        <taxon>Bacteria</taxon>
        <taxon>Bacillati</taxon>
        <taxon>Chloroflexota</taxon>
        <taxon>Ktedonobacteria</taxon>
        <taxon>Ktedonobacterales</taxon>
        <taxon>Ktedonobacteraceae</taxon>
        <taxon>Ktedonobacter</taxon>
    </lineage>
</organism>
<evidence type="ECO:0000256" key="3">
    <source>
        <dbReference type="ARBA" id="ARBA00023295"/>
    </source>
</evidence>
<dbReference type="InterPro" id="IPR008928">
    <property type="entry name" value="6-hairpin_glycosidase_sf"/>
</dbReference>
<dbReference type="InterPro" id="IPR054491">
    <property type="entry name" value="MGH1-like_GH"/>
</dbReference>
<dbReference type="eggNOG" id="COG1626">
    <property type="taxonomic scope" value="Bacteria"/>
</dbReference>
<dbReference type="Pfam" id="PF22422">
    <property type="entry name" value="MGH1-like_GH"/>
    <property type="match status" value="1"/>
</dbReference>
<feature type="domain" description="Mannosylglycerate hydrolase MGH1-like glycoside hydrolase" evidence="4">
    <location>
        <begin position="104"/>
        <end position="412"/>
    </location>
</feature>
<dbReference type="InParanoid" id="D6U2C3"/>
<gene>
    <name evidence="5" type="ORF">Krac_3641</name>
</gene>
<dbReference type="SUPFAM" id="SSF48208">
    <property type="entry name" value="Six-hairpin glycosidases"/>
    <property type="match status" value="1"/>
</dbReference>
<dbReference type="EMBL" id="ADVG01000004">
    <property type="protein sequence ID" value="EFH82791.1"/>
    <property type="molecule type" value="Genomic_DNA"/>
</dbReference>
<dbReference type="InterPro" id="IPR004888">
    <property type="entry name" value="Glycoside_hydrolase_63"/>
</dbReference>
<dbReference type="PANTHER" id="PTHR10412">
    <property type="entry name" value="MANNOSYL-OLIGOSACCHARIDE GLUCOSIDASE"/>
    <property type="match status" value="1"/>
</dbReference>
<accession>D6U2C3</accession>
<evidence type="ECO:0000313" key="6">
    <source>
        <dbReference type="Proteomes" id="UP000004508"/>
    </source>
</evidence>
<dbReference type="RefSeq" id="WP_007921170.1">
    <property type="nucleotide sequence ID" value="NZ_ADVG01000004.1"/>
</dbReference>
<evidence type="ECO:0000259" key="4">
    <source>
        <dbReference type="Pfam" id="PF22422"/>
    </source>
</evidence>
<protein>
    <submittedName>
        <fullName evidence="5">Glycoside hydrolase family 37</fullName>
    </submittedName>
</protein>